<evidence type="ECO:0000259" key="3">
    <source>
        <dbReference type="Pfam" id="PF07992"/>
    </source>
</evidence>
<dbReference type="Gene3D" id="3.50.50.60">
    <property type="entry name" value="FAD/NAD(P)-binding domain"/>
    <property type="match status" value="2"/>
</dbReference>
<evidence type="ECO:0000256" key="1">
    <source>
        <dbReference type="ARBA" id="ARBA00022630"/>
    </source>
</evidence>
<feature type="domain" description="FAD/NAD(P)-binding" evidence="3">
    <location>
        <begin position="18"/>
        <end position="299"/>
    </location>
</feature>
<evidence type="ECO:0000313" key="4">
    <source>
        <dbReference type="EMBL" id="MCJ0826250.1"/>
    </source>
</evidence>
<proteinExistence type="predicted"/>
<keyword evidence="1" id="KW-0285">Flavoprotein</keyword>
<protein>
    <submittedName>
        <fullName evidence="4">NAD(P)/FAD-dependent oxidoreductase</fullName>
    </submittedName>
</protein>
<dbReference type="RefSeq" id="WP_243321544.1">
    <property type="nucleotide sequence ID" value="NZ_JALGCL010000003.1"/>
</dbReference>
<reference evidence="4 5" key="1">
    <citation type="submission" date="2022-03" db="EMBL/GenBank/DDBJ databases">
        <title>Luteimonas soily sp. nov., a novel bacterium isolated from the soil.</title>
        <authorList>
            <person name="Zhang X."/>
        </authorList>
    </citation>
    <scope>NUCLEOTIDE SEQUENCE [LARGE SCALE GENOMIC DNA]</scope>
    <source>
        <strain evidence="4 5">50</strain>
    </source>
</reference>
<comment type="caution">
    <text evidence="4">The sequence shown here is derived from an EMBL/GenBank/DDBJ whole genome shotgun (WGS) entry which is preliminary data.</text>
</comment>
<dbReference type="PRINTS" id="PR00469">
    <property type="entry name" value="PNDRDTASEII"/>
</dbReference>
<keyword evidence="5" id="KW-1185">Reference proteome</keyword>
<dbReference type="Proteomes" id="UP001165423">
    <property type="component" value="Unassembled WGS sequence"/>
</dbReference>
<evidence type="ECO:0000256" key="2">
    <source>
        <dbReference type="ARBA" id="ARBA00023002"/>
    </source>
</evidence>
<dbReference type="PANTHER" id="PTHR48105">
    <property type="entry name" value="THIOREDOXIN REDUCTASE 1-RELATED-RELATED"/>
    <property type="match status" value="1"/>
</dbReference>
<evidence type="ECO:0000313" key="5">
    <source>
        <dbReference type="Proteomes" id="UP001165423"/>
    </source>
</evidence>
<dbReference type="PRINTS" id="PR00368">
    <property type="entry name" value="FADPNR"/>
</dbReference>
<accession>A0ABT0A5N3</accession>
<dbReference type="SUPFAM" id="SSF51905">
    <property type="entry name" value="FAD/NAD(P)-binding domain"/>
    <property type="match status" value="2"/>
</dbReference>
<dbReference type="InterPro" id="IPR036188">
    <property type="entry name" value="FAD/NAD-bd_sf"/>
</dbReference>
<dbReference type="InterPro" id="IPR050097">
    <property type="entry name" value="Ferredoxin-NADP_redctase_2"/>
</dbReference>
<sequence length="318" mass="33367">MSVPAADATAAAADGRLDCLVVGAGPAGLTAATYFARFHRDVVVVDAGRSRARWIPTSHNCPGFPFGVAGPALLRKLHEQATNYGARIVEDTITSLRRDGADFIAGSASGARWRARHVLLATGIVDRLPPIADIEQAIAAGVVRLCAVCDGYEASDERIAVYGPIAEAISHAVFLRTFSRRVTAIASDDATADPAALALAARARVEVLPRPAHLRHDAARCLVAWPEGSGGIETREFDTVYPVLGGDAQATLATALGARVDDNGELLVDEKQQTSVDGLYAIGDVVSALNQISVAVGHAAIAATAIHNRLPHNFREMS</sequence>
<name>A0ABT0A5N3_9GAMM</name>
<organism evidence="4 5">
    <name type="scientific">Cognatiluteimonas sedimenti</name>
    <dbReference type="NCBI Taxonomy" id="2927791"/>
    <lineage>
        <taxon>Bacteria</taxon>
        <taxon>Pseudomonadati</taxon>
        <taxon>Pseudomonadota</taxon>
        <taxon>Gammaproteobacteria</taxon>
        <taxon>Lysobacterales</taxon>
        <taxon>Lysobacteraceae</taxon>
        <taxon>Cognatiluteimonas</taxon>
    </lineage>
</organism>
<dbReference type="InterPro" id="IPR023753">
    <property type="entry name" value="FAD/NAD-binding_dom"/>
</dbReference>
<keyword evidence="2" id="KW-0560">Oxidoreductase</keyword>
<dbReference type="EMBL" id="JALGCL010000003">
    <property type="protein sequence ID" value="MCJ0826250.1"/>
    <property type="molecule type" value="Genomic_DNA"/>
</dbReference>
<dbReference type="Pfam" id="PF07992">
    <property type="entry name" value="Pyr_redox_2"/>
    <property type="match status" value="1"/>
</dbReference>
<gene>
    <name evidence="4" type="ORF">MQC88_09865</name>
</gene>